<feature type="domain" description="Deoxyribonuclease NucA/NucB" evidence="1">
    <location>
        <begin position="216"/>
        <end position="243"/>
    </location>
</feature>
<protein>
    <recommendedName>
        <fullName evidence="1">Deoxyribonuclease NucA/NucB domain-containing protein</fullName>
    </recommendedName>
</protein>
<dbReference type="InterPro" id="IPR029476">
    <property type="entry name" value="DNase_NucA_NucB"/>
</dbReference>
<dbReference type="Proteomes" id="UP001501447">
    <property type="component" value="Unassembled WGS sequence"/>
</dbReference>
<dbReference type="Pfam" id="PF14040">
    <property type="entry name" value="DNase_NucA_NucB"/>
    <property type="match status" value="1"/>
</dbReference>
<keyword evidence="3" id="KW-1185">Reference proteome</keyword>
<name>A0ABP6DGN6_9ACTN</name>
<gene>
    <name evidence="2" type="ORF">GCM10009863_66810</name>
</gene>
<proteinExistence type="predicted"/>
<evidence type="ECO:0000313" key="3">
    <source>
        <dbReference type="Proteomes" id="UP001501447"/>
    </source>
</evidence>
<sequence>MGGAGTCLPGAHHDLNIYSYGSDGTREKVGDIDYFEESHAYAEPGNSTWGSQLSIDKFGGSGLNGGVLVAGDADCPGICKAEGSLMSQFVVDEGYAWGGWLVDSGVHDGDNQLVSKQSTGMEYHFFSPNWAKPTEPVTVATEPLCCDNVLNRVTAGCVFPKHIPTMTSMKKLPALADNIRRIQKEGPHHYGLKSGGNPLSRTVNAKIRLANRNIACPKSRPRPTGKSCDEYPFASTNQGASKTTSPDWGWAFVPRRRMISRVT</sequence>
<evidence type="ECO:0000313" key="2">
    <source>
        <dbReference type="EMBL" id="GAA2640327.1"/>
    </source>
</evidence>
<dbReference type="EMBL" id="BAAARJ010000038">
    <property type="protein sequence ID" value="GAA2640327.1"/>
    <property type="molecule type" value="Genomic_DNA"/>
</dbReference>
<organism evidence="2 3">
    <name type="scientific">Streptomyces axinellae</name>
    <dbReference type="NCBI Taxonomy" id="552788"/>
    <lineage>
        <taxon>Bacteria</taxon>
        <taxon>Bacillati</taxon>
        <taxon>Actinomycetota</taxon>
        <taxon>Actinomycetes</taxon>
        <taxon>Kitasatosporales</taxon>
        <taxon>Streptomycetaceae</taxon>
        <taxon>Streptomyces</taxon>
    </lineage>
</organism>
<evidence type="ECO:0000259" key="1">
    <source>
        <dbReference type="Pfam" id="PF14040"/>
    </source>
</evidence>
<dbReference type="RefSeq" id="WP_344570827.1">
    <property type="nucleotide sequence ID" value="NZ_BAAARJ010000038.1"/>
</dbReference>
<accession>A0ABP6DGN6</accession>
<comment type="caution">
    <text evidence="2">The sequence shown here is derived from an EMBL/GenBank/DDBJ whole genome shotgun (WGS) entry which is preliminary data.</text>
</comment>
<reference evidence="3" key="1">
    <citation type="journal article" date="2019" name="Int. J. Syst. Evol. Microbiol.">
        <title>The Global Catalogue of Microorganisms (GCM) 10K type strain sequencing project: providing services to taxonomists for standard genome sequencing and annotation.</title>
        <authorList>
            <consortium name="The Broad Institute Genomics Platform"/>
            <consortium name="The Broad Institute Genome Sequencing Center for Infectious Disease"/>
            <person name="Wu L."/>
            <person name="Ma J."/>
        </authorList>
    </citation>
    <scope>NUCLEOTIDE SEQUENCE [LARGE SCALE GENOMIC DNA]</scope>
    <source>
        <strain evidence="3">JCM 16373</strain>
    </source>
</reference>